<evidence type="ECO:0000313" key="2">
    <source>
        <dbReference type="Proteomes" id="UP000199421"/>
    </source>
</evidence>
<organism evidence="1 2">
    <name type="scientific">Olivibacter domesticus</name>
    <name type="common">Pseudosphingobacterium domesticum</name>
    <dbReference type="NCBI Taxonomy" id="407022"/>
    <lineage>
        <taxon>Bacteria</taxon>
        <taxon>Pseudomonadati</taxon>
        <taxon>Bacteroidota</taxon>
        <taxon>Sphingobacteriia</taxon>
        <taxon>Sphingobacteriales</taxon>
        <taxon>Sphingobacteriaceae</taxon>
        <taxon>Olivibacter</taxon>
    </lineage>
</organism>
<evidence type="ECO:0000313" key="1">
    <source>
        <dbReference type="EMBL" id="SEL10975.1"/>
    </source>
</evidence>
<accession>A0A1H7MJX1</accession>
<protein>
    <submittedName>
        <fullName evidence="1">Uncharacterized protein</fullName>
    </submittedName>
</protein>
<dbReference type="STRING" id="407022.SAMN05661044_02020"/>
<dbReference type="AlphaFoldDB" id="A0A1H7MJX1"/>
<name>A0A1H7MJX1_OLID1</name>
<proteinExistence type="predicted"/>
<reference evidence="2" key="1">
    <citation type="submission" date="2016-10" db="EMBL/GenBank/DDBJ databases">
        <authorList>
            <person name="Varghese N."/>
            <person name="Submissions S."/>
        </authorList>
    </citation>
    <scope>NUCLEOTIDE SEQUENCE [LARGE SCALE GENOMIC DNA]</scope>
    <source>
        <strain evidence="2">DSM 18733</strain>
    </source>
</reference>
<dbReference type="EMBL" id="FOAF01000001">
    <property type="protein sequence ID" value="SEL10975.1"/>
    <property type="molecule type" value="Genomic_DNA"/>
</dbReference>
<dbReference type="Proteomes" id="UP000199421">
    <property type="component" value="Unassembled WGS sequence"/>
</dbReference>
<gene>
    <name evidence="1" type="ORF">SAMN05661044_02020</name>
</gene>
<keyword evidence="2" id="KW-1185">Reference proteome</keyword>
<sequence length="87" mass="10481">MTDTFLFYSLRFFSIPTAYLLRHLFEAPSTSLRQRFDRSPPICRSAVEEHWENSRRTIGAGIYQIMRRYPVKQTKARIVLEQQFRPR</sequence>